<reference evidence="6" key="1">
    <citation type="submission" date="2014-02" db="EMBL/GenBank/DDBJ databases">
        <title>Screening of novel PKS from marine sediment.</title>
        <authorList>
            <person name="Xie F."/>
            <person name="Fu C."/>
            <person name="Dai H."/>
            <person name="Zhang L."/>
        </authorList>
    </citation>
    <scope>NUCLEOTIDE SEQUENCE</scope>
</reference>
<dbReference type="InterPro" id="IPR002078">
    <property type="entry name" value="Sigma_54_int"/>
</dbReference>
<dbReference type="PRINTS" id="PR01590">
    <property type="entry name" value="HTHFIS"/>
</dbReference>
<dbReference type="Gene3D" id="1.10.8.60">
    <property type="match status" value="1"/>
</dbReference>
<evidence type="ECO:0000256" key="2">
    <source>
        <dbReference type="ARBA" id="ARBA00022840"/>
    </source>
</evidence>
<dbReference type="EMBL" id="KJ508013">
    <property type="protein sequence ID" value="AHZ46186.1"/>
    <property type="molecule type" value="Genomic_DNA"/>
</dbReference>
<dbReference type="GO" id="GO:0005524">
    <property type="term" value="F:ATP binding"/>
    <property type="evidence" value="ECO:0007669"/>
    <property type="project" value="UniProtKB-KW"/>
</dbReference>
<dbReference type="GO" id="GO:0006355">
    <property type="term" value="P:regulation of DNA-templated transcription"/>
    <property type="evidence" value="ECO:0007669"/>
    <property type="project" value="InterPro"/>
</dbReference>
<dbReference type="InterPro" id="IPR002197">
    <property type="entry name" value="HTH_Fis"/>
</dbReference>
<dbReference type="PANTHER" id="PTHR32071:SF113">
    <property type="entry name" value="ALGINATE BIOSYNTHESIS TRANSCRIPTIONAL REGULATORY PROTEIN ALGB"/>
    <property type="match status" value="1"/>
</dbReference>
<dbReference type="Gene3D" id="3.40.50.300">
    <property type="entry name" value="P-loop containing nucleotide triphosphate hydrolases"/>
    <property type="match status" value="1"/>
</dbReference>
<organism evidence="6">
    <name type="scientific">uncultured bacterium 14-4D</name>
    <dbReference type="NCBI Taxonomy" id="1497525"/>
    <lineage>
        <taxon>Bacteria</taxon>
        <taxon>environmental samples</taxon>
    </lineage>
</organism>
<keyword evidence="4" id="KW-0804">Transcription</keyword>
<name>A0A059U2G4_9BACT</name>
<dbReference type="SUPFAM" id="SSF46689">
    <property type="entry name" value="Homeodomain-like"/>
    <property type="match status" value="1"/>
</dbReference>
<protein>
    <submittedName>
        <fullName evidence="6">Regulatory protein</fullName>
    </submittedName>
</protein>
<feature type="domain" description="Sigma-54 factor interaction" evidence="5">
    <location>
        <begin position="1"/>
        <end position="223"/>
    </location>
</feature>
<dbReference type="SUPFAM" id="SSF52540">
    <property type="entry name" value="P-loop containing nucleoside triphosphate hydrolases"/>
    <property type="match status" value="1"/>
</dbReference>
<evidence type="ECO:0000256" key="4">
    <source>
        <dbReference type="ARBA" id="ARBA00023163"/>
    </source>
</evidence>
<evidence type="ECO:0000313" key="6">
    <source>
        <dbReference type="EMBL" id="AHZ46186.1"/>
    </source>
</evidence>
<gene>
    <name evidence="6" type="ORF">4d12</name>
</gene>
<dbReference type="InterPro" id="IPR058031">
    <property type="entry name" value="AAA_lid_NorR"/>
</dbReference>
<dbReference type="Pfam" id="PF25601">
    <property type="entry name" value="AAA_lid_14"/>
    <property type="match status" value="1"/>
</dbReference>
<dbReference type="Gene3D" id="1.10.10.60">
    <property type="entry name" value="Homeodomain-like"/>
    <property type="match status" value="1"/>
</dbReference>
<keyword evidence="2" id="KW-0067">ATP-binding</keyword>
<sequence length="304" mass="33826">MQAVFKTVRRVASSDAGVLIGGGSGTGKELVARAVHRLSNRADGPFIAINCGAIPENLLESELFGHEKGAFTGAHARRQGRIEMANRGTLFLDEIGELPLSLQVKLLRFLQEHIIERVGGRQEIEVDVRVIAATNTDLKHAMKEELFREDLYYRIAVVGVTLPLLRERGDDITVLAKVFLERFAAEGKKNVVGFNADAIKAMHTHDWPGNVRELENRVRRGVIMSEGRKLTPDDLELASGDAERFKTVSLKQAREELERELILRTLAKHNGNMTRTAAELSVSRPTLYELMDKLGIRKEDRAAG</sequence>
<keyword evidence="1" id="KW-0547">Nucleotide-binding</keyword>
<dbReference type="GO" id="GO:0043565">
    <property type="term" value="F:sequence-specific DNA binding"/>
    <property type="evidence" value="ECO:0007669"/>
    <property type="project" value="InterPro"/>
</dbReference>
<proteinExistence type="predicted"/>
<evidence type="ECO:0000256" key="3">
    <source>
        <dbReference type="ARBA" id="ARBA00023015"/>
    </source>
</evidence>
<evidence type="ECO:0000256" key="1">
    <source>
        <dbReference type="ARBA" id="ARBA00022741"/>
    </source>
</evidence>
<dbReference type="InterPro" id="IPR003593">
    <property type="entry name" value="AAA+_ATPase"/>
</dbReference>
<dbReference type="FunFam" id="3.40.50.300:FF:000006">
    <property type="entry name" value="DNA-binding transcriptional regulator NtrC"/>
    <property type="match status" value="1"/>
</dbReference>
<evidence type="ECO:0000259" key="5">
    <source>
        <dbReference type="PROSITE" id="PS50045"/>
    </source>
</evidence>
<dbReference type="InterPro" id="IPR027417">
    <property type="entry name" value="P-loop_NTPase"/>
</dbReference>
<accession>A0A059U2G4</accession>
<dbReference type="PROSITE" id="PS00688">
    <property type="entry name" value="SIGMA54_INTERACT_3"/>
    <property type="match status" value="1"/>
</dbReference>
<dbReference type="SMART" id="SM00382">
    <property type="entry name" value="AAA"/>
    <property type="match status" value="1"/>
</dbReference>
<dbReference type="Pfam" id="PF00158">
    <property type="entry name" value="Sigma54_activat"/>
    <property type="match status" value="1"/>
</dbReference>
<dbReference type="InterPro" id="IPR025944">
    <property type="entry name" value="Sigma_54_int_dom_CS"/>
</dbReference>
<keyword evidence="3" id="KW-0805">Transcription regulation</keyword>
<dbReference type="InterPro" id="IPR009057">
    <property type="entry name" value="Homeodomain-like_sf"/>
</dbReference>
<dbReference type="Pfam" id="PF02954">
    <property type="entry name" value="HTH_8"/>
    <property type="match status" value="1"/>
</dbReference>
<dbReference type="PROSITE" id="PS50045">
    <property type="entry name" value="SIGMA54_INTERACT_4"/>
    <property type="match status" value="1"/>
</dbReference>
<dbReference type="AlphaFoldDB" id="A0A059U2G4"/>
<dbReference type="CDD" id="cd00009">
    <property type="entry name" value="AAA"/>
    <property type="match status" value="1"/>
</dbReference>
<dbReference type="PANTHER" id="PTHR32071">
    <property type="entry name" value="TRANSCRIPTIONAL REGULATORY PROTEIN"/>
    <property type="match status" value="1"/>
</dbReference>